<proteinExistence type="predicted"/>
<feature type="non-terminal residue" evidence="1">
    <location>
        <position position="1"/>
    </location>
</feature>
<name>A0A382Q4I0_9ZZZZ</name>
<evidence type="ECO:0000313" key="1">
    <source>
        <dbReference type="EMBL" id="SVC79352.1"/>
    </source>
</evidence>
<organism evidence="1">
    <name type="scientific">marine metagenome</name>
    <dbReference type="NCBI Taxonomy" id="408172"/>
    <lineage>
        <taxon>unclassified sequences</taxon>
        <taxon>metagenomes</taxon>
        <taxon>ecological metagenomes</taxon>
    </lineage>
</organism>
<protein>
    <submittedName>
        <fullName evidence="1">Uncharacterized protein</fullName>
    </submittedName>
</protein>
<dbReference type="AlphaFoldDB" id="A0A382Q4I0"/>
<sequence>WPAKFLSYRPSDRQSLVIDSVTKLRSRPLVASRFTRSAKLR</sequence>
<reference evidence="1" key="1">
    <citation type="submission" date="2018-05" db="EMBL/GenBank/DDBJ databases">
        <authorList>
            <person name="Lanie J.A."/>
            <person name="Ng W.-L."/>
            <person name="Kazmierczak K.M."/>
            <person name="Andrzejewski T.M."/>
            <person name="Davidsen T.M."/>
            <person name="Wayne K.J."/>
            <person name="Tettelin H."/>
            <person name="Glass J.I."/>
            <person name="Rusch D."/>
            <person name="Podicherti R."/>
            <person name="Tsui H.-C.T."/>
            <person name="Winkler M.E."/>
        </authorList>
    </citation>
    <scope>NUCLEOTIDE SEQUENCE</scope>
</reference>
<dbReference type="EMBL" id="UINC01111264">
    <property type="protein sequence ID" value="SVC79352.1"/>
    <property type="molecule type" value="Genomic_DNA"/>
</dbReference>
<accession>A0A382Q4I0</accession>
<feature type="non-terminal residue" evidence="1">
    <location>
        <position position="41"/>
    </location>
</feature>
<gene>
    <name evidence="1" type="ORF">METZ01_LOCUS332206</name>
</gene>